<dbReference type="RefSeq" id="WP_189073152.1">
    <property type="nucleotide sequence ID" value="NZ_BMQN01000004.1"/>
</dbReference>
<dbReference type="EC" id="2.1.1.297" evidence="5"/>
<keyword evidence="2 5" id="KW-0808">Transferase</keyword>
<proteinExistence type="inferred from homology"/>
<feature type="binding site" evidence="5">
    <location>
        <position position="143"/>
    </location>
    <ligand>
        <name>S-adenosyl-L-methionine</name>
        <dbReference type="ChEBI" id="CHEBI:59789"/>
    </ligand>
</feature>
<evidence type="ECO:0000313" key="8">
    <source>
        <dbReference type="EMBL" id="GGR94075.1"/>
    </source>
</evidence>
<comment type="caution">
    <text evidence="5">Lacks conserved residue(s) required for the propagation of feature annotation.</text>
</comment>
<organism evidence="8 9">
    <name type="scientific">Deinococcus sedimenti</name>
    <dbReference type="NCBI Taxonomy" id="1867090"/>
    <lineage>
        <taxon>Bacteria</taxon>
        <taxon>Thermotogati</taxon>
        <taxon>Deinococcota</taxon>
        <taxon>Deinococci</taxon>
        <taxon>Deinococcales</taxon>
        <taxon>Deinococcaceae</taxon>
        <taxon>Deinococcus</taxon>
    </lineage>
</organism>
<dbReference type="InterPro" id="IPR004556">
    <property type="entry name" value="HemK-like"/>
</dbReference>
<dbReference type="PROSITE" id="PS00092">
    <property type="entry name" value="N6_MTASE"/>
    <property type="match status" value="1"/>
</dbReference>
<dbReference type="Pfam" id="PF17827">
    <property type="entry name" value="PrmC_N"/>
    <property type="match status" value="1"/>
</dbReference>
<dbReference type="EMBL" id="BMQN01000004">
    <property type="protein sequence ID" value="GGR94075.1"/>
    <property type="molecule type" value="Genomic_DNA"/>
</dbReference>
<evidence type="ECO:0000256" key="5">
    <source>
        <dbReference type="HAMAP-Rule" id="MF_02126"/>
    </source>
</evidence>
<comment type="function">
    <text evidence="5">Methylates the class 1 translation termination release factors RF1/PrfA and RF2/PrfB on the glutamine residue of the universally conserved GGQ motif.</text>
</comment>
<feature type="binding site" evidence="5">
    <location>
        <begin position="120"/>
        <end position="124"/>
    </location>
    <ligand>
        <name>S-adenosyl-L-methionine</name>
        <dbReference type="ChEBI" id="CHEBI:59789"/>
    </ligand>
</feature>
<comment type="caution">
    <text evidence="8">The sequence shown here is derived from an EMBL/GenBank/DDBJ whole genome shotgun (WGS) entry which is preliminary data.</text>
</comment>
<dbReference type="InterPro" id="IPR007848">
    <property type="entry name" value="Small_mtfrase_dom"/>
</dbReference>
<dbReference type="CDD" id="cd02440">
    <property type="entry name" value="AdoMet_MTases"/>
    <property type="match status" value="1"/>
</dbReference>
<feature type="binding site" evidence="5">
    <location>
        <begin position="184"/>
        <end position="187"/>
    </location>
    <ligand>
        <name>substrate</name>
    </ligand>
</feature>
<evidence type="ECO:0000256" key="2">
    <source>
        <dbReference type="ARBA" id="ARBA00022679"/>
    </source>
</evidence>
<name>A0ABQ2S4J6_9DEIO</name>
<protein>
    <recommendedName>
        <fullName evidence="5">Release factor glutamine methyltransferase</fullName>
        <shortName evidence="5">RF MTase</shortName>
        <ecNumber evidence="5">2.1.1.297</ecNumber>
    </recommendedName>
    <alternativeName>
        <fullName evidence="5">N5-glutamine methyltransferase PrmC</fullName>
    </alternativeName>
    <alternativeName>
        <fullName evidence="5">Protein-(glutamine-N5) MTase PrmC</fullName>
    </alternativeName>
    <alternativeName>
        <fullName evidence="5">Protein-glutamine N-methyltransferase PrmC</fullName>
    </alternativeName>
</protein>
<keyword evidence="9" id="KW-1185">Reference proteome</keyword>
<evidence type="ECO:0000259" key="7">
    <source>
        <dbReference type="Pfam" id="PF17827"/>
    </source>
</evidence>
<dbReference type="Gene3D" id="1.10.8.10">
    <property type="entry name" value="DNA helicase RuvA subunit, C-terminal domain"/>
    <property type="match status" value="1"/>
</dbReference>
<dbReference type="PANTHER" id="PTHR18895">
    <property type="entry name" value="HEMK METHYLTRANSFERASE"/>
    <property type="match status" value="1"/>
</dbReference>
<sequence>MTLRDLLRRGAARLSAAGVPSPEVDARALMLHALGLSPVSLLTRAASEVAPADEARFEALIARRAARVPLQYLLGELAWGGVRLRCDARALVPRPETEWLLHLTLEALSTLAAPRVLDVGTGTGALALGVKAARSGAQVTATDLSPEALTLARENAALNGLEVTWVQADLLTGVTGPLDLIVSNPPYLPDADREDVQPEVTHDPELALYGGPDGLDLARRLAAQATGVLVPGGRLLLELDPRNAPAFAAELRAQGWTADTAADLTGRERFVVAQWGAGL</sequence>
<feature type="binding site" evidence="5">
    <location>
        <position position="184"/>
    </location>
    <ligand>
        <name>S-adenosyl-L-methionine</name>
        <dbReference type="ChEBI" id="CHEBI:59789"/>
    </ligand>
</feature>
<feature type="domain" description="Methyltransferase small" evidence="6">
    <location>
        <begin position="103"/>
        <end position="191"/>
    </location>
</feature>
<comment type="catalytic activity">
    <reaction evidence="4 5">
        <text>L-glutaminyl-[peptide chain release factor] + S-adenosyl-L-methionine = N(5)-methyl-L-glutaminyl-[peptide chain release factor] + S-adenosyl-L-homocysteine + H(+)</text>
        <dbReference type="Rhea" id="RHEA:42896"/>
        <dbReference type="Rhea" id="RHEA-COMP:10271"/>
        <dbReference type="Rhea" id="RHEA-COMP:10272"/>
        <dbReference type="ChEBI" id="CHEBI:15378"/>
        <dbReference type="ChEBI" id="CHEBI:30011"/>
        <dbReference type="ChEBI" id="CHEBI:57856"/>
        <dbReference type="ChEBI" id="CHEBI:59789"/>
        <dbReference type="ChEBI" id="CHEBI:61891"/>
        <dbReference type="EC" id="2.1.1.297"/>
    </reaction>
</comment>
<keyword evidence="3 5" id="KW-0949">S-adenosyl-L-methionine</keyword>
<evidence type="ECO:0000259" key="6">
    <source>
        <dbReference type="Pfam" id="PF05175"/>
    </source>
</evidence>
<feature type="domain" description="Release factor glutamine methyltransferase N-terminal" evidence="7">
    <location>
        <begin position="5"/>
        <end position="75"/>
    </location>
</feature>
<dbReference type="InterPro" id="IPR050320">
    <property type="entry name" value="N5-glutamine_MTase"/>
</dbReference>
<dbReference type="GO" id="GO:0032259">
    <property type="term" value="P:methylation"/>
    <property type="evidence" value="ECO:0007669"/>
    <property type="project" value="UniProtKB-KW"/>
</dbReference>
<dbReference type="Proteomes" id="UP000644548">
    <property type="component" value="Unassembled WGS sequence"/>
</dbReference>
<dbReference type="NCBIfam" id="TIGR03534">
    <property type="entry name" value="RF_mod_PrmC"/>
    <property type="match status" value="1"/>
</dbReference>
<evidence type="ECO:0000256" key="4">
    <source>
        <dbReference type="ARBA" id="ARBA00048391"/>
    </source>
</evidence>
<dbReference type="Gene3D" id="3.40.50.150">
    <property type="entry name" value="Vaccinia Virus protein VP39"/>
    <property type="match status" value="1"/>
</dbReference>
<dbReference type="NCBIfam" id="TIGR00536">
    <property type="entry name" value="hemK_fam"/>
    <property type="match status" value="1"/>
</dbReference>
<dbReference type="GO" id="GO:0008168">
    <property type="term" value="F:methyltransferase activity"/>
    <property type="evidence" value="ECO:0007669"/>
    <property type="project" value="UniProtKB-KW"/>
</dbReference>
<reference evidence="9" key="1">
    <citation type="journal article" date="2019" name="Int. J. Syst. Evol. Microbiol.">
        <title>The Global Catalogue of Microorganisms (GCM) 10K type strain sequencing project: providing services to taxonomists for standard genome sequencing and annotation.</title>
        <authorList>
            <consortium name="The Broad Institute Genomics Platform"/>
            <consortium name="The Broad Institute Genome Sequencing Center for Infectious Disease"/>
            <person name="Wu L."/>
            <person name="Ma J."/>
        </authorList>
    </citation>
    <scope>NUCLEOTIDE SEQUENCE [LARGE SCALE GENOMIC DNA]</scope>
    <source>
        <strain evidence="9">JCM 31405</strain>
    </source>
</reference>
<gene>
    <name evidence="5 8" type="primary">prmC</name>
    <name evidence="8" type="ORF">GCM10008960_21280</name>
</gene>
<evidence type="ECO:0000256" key="1">
    <source>
        <dbReference type="ARBA" id="ARBA00022603"/>
    </source>
</evidence>
<dbReference type="InterPro" id="IPR040758">
    <property type="entry name" value="PrmC_N"/>
</dbReference>
<keyword evidence="1 5" id="KW-0489">Methyltransferase</keyword>
<dbReference type="InterPro" id="IPR019874">
    <property type="entry name" value="RF_methyltr_PrmC"/>
</dbReference>
<dbReference type="SUPFAM" id="SSF53335">
    <property type="entry name" value="S-adenosyl-L-methionine-dependent methyltransferases"/>
    <property type="match status" value="1"/>
</dbReference>
<comment type="similarity">
    <text evidence="5">Belongs to the protein N5-glutamine methyltransferase family. PrmC subfamily.</text>
</comment>
<dbReference type="InterPro" id="IPR002052">
    <property type="entry name" value="DNA_methylase_N6_adenine_CS"/>
</dbReference>
<evidence type="ECO:0000256" key="3">
    <source>
        <dbReference type="ARBA" id="ARBA00022691"/>
    </source>
</evidence>
<dbReference type="PANTHER" id="PTHR18895:SF74">
    <property type="entry name" value="MTRF1L RELEASE FACTOR GLUTAMINE METHYLTRANSFERASE"/>
    <property type="match status" value="1"/>
</dbReference>
<dbReference type="InterPro" id="IPR029063">
    <property type="entry name" value="SAM-dependent_MTases_sf"/>
</dbReference>
<accession>A0ABQ2S4J6</accession>
<evidence type="ECO:0000313" key="9">
    <source>
        <dbReference type="Proteomes" id="UP000644548"/>
    </source>
</evidence>
<dbReference type="HAMAP" id="MF_02126">
    <property type="entry name" value="RF_methyltr_PrmC"/>
    <property type="match status" value="1"/>
</dbReference>
<dbReference type="Pfam" id="PF05175">
    <property type="entry name" value="MTS"/>
    <property type="match status" value="1"/>
</dbReference>